<dbReference type="EMBL" id="CAJOBC010144631">
    <property type="protein sequence ID" value="CAF4656762.1"/>
    <property type="molecule type" value="Genomic_DNA"/>
</dbReference>
<evidence type="ECO:0000313" key="2">
    <source>
        <dbReference type="EMBL" id="CAF4656762.1"/>
    </source>
</evidence>
<feature type="region of interest" description="Disordered" evidence="1">
    <location>
        <begin position="40"/>
        <end position="74"/>
    </location>
</feature>
<feature type="region of interest" description="Disordered" evidence="1">
    <location>
        <begin position="1"/>
        <end position="28"/>
    </location>
</feature>
<gene>
    <name evidence="2" type="ORF">SRO942_LOCUS50547</name>
</gene>
<comment type="caution">
    <text evidence="2">The sequence shown here is derived from an EMBL/GenBank/DDBJ whole genome shotgun (WGS) entry which is preliminary data.</text>
</comment>
<proteinExistence type="predicted"/>
<reference evidence="2" key="1">
    <citation type="submission" date="2021-02" db="EMBL/GenBank/DDBJ databases">
        <authorList>
            <person name="Nowell W R."/>
        </authorList>
    </citation>
    <scope>NUCLEOTIDE SEQUENCE</scope>
</reference>
<feature type="compositionally biased region" description="Polar residues" evidence="1">
    <location>
        <begin position="1"/>
        <end position="10"/>
    </location>
</feature>
<evidence type="ECO:0000313" key="3">
    <source>
        <dbReference type="Proteomes" id="UP000681722"/>
    </source>
</evidence>
<dbReference type="AlphaFoldDB" id="A0A8S2ZUE1"/>
<name>A0A8S2ZUE1_9BILA</name>
<dbReference type="Proteomes" id="UP000681722">
    <property type="component" value="Unassembled WGS sequence"/>
</dbReference>
<accession>A0A8S2ZUE1</accession>
<organism evidence="2 3">
    <name type="scientific">Didymodactylos carnosus</name>
    <dbReference type="NCBI Taxonomy" id="1234261"/>
    <lineage>
        <taxon>Eukaryota</taxon>
        <taxon>Metazoa</taxon>
        <taxon>Spiralia</taxon>
        <taxon>Gnathifera</taxon>
        <taxon>Rotifera</taxon>
        <taxon>Eurotatoria</taxon>
        <taxon>Bdelloidea</taxon>
        <taxon>Philodinida</taxon>
        <taxon>Philodinidae</taxon>
        <taxon>Didymodactylos</taxon>
    </lineage>
</organism>
<evidence type="ECO:0000256" key="1">
    <source>
        <dbReference type="SAM" id="MobiDB-lite"/>
    </source>
</evidence>
<sequence>MRPTSSSTAVTPVDDQTPGLRRTLLNRKRCERRKRLKQVLAAAGRQPDGQPRQLVSSMPDENDDDVFVAQDQPTPPTLVVELLKTEITDMENLADDLKRLGKNEPPQQLANSSS</sequence>
<protein>
    <submittedName>
        <fullName evidence="2">Uncharacterized protein</fullName>
    </submittedName>
</protein>